<evidence type="ECO:0000256" key="7">
    <source>
        <dbReference type="HAMAP-Rule" id="MF_00159"/>
    </source>
</evidence>
<dbReference type="GO" id="GO:0019288">
    <property type="term" value="P:isopentenyl diphosphate biosynthetic process, methylerythritol 4-phosphate pathway"/>
    <property type="evidence" value="ECO:0007669"/>
    <property type="project" value="UniProtKB-UniRule"/>
</dbReference>
<proteinExistence type="inferred from homology"/>
<comment type="function">
    <text evidence="7">Converts 2C-methyl-D-erythritol 2,4-cyclodiphosphate (ME-2,4cPP) into 1-hydroxy-2-methyl-2-(E)-butenyl 4-diphosphate.</text>
</comment>
<feature type="region of interest" description="Disordered" evidence="8">
    <location>
        <begin position="1"/>
        <end position="22"/>
    </location>
</feature>
<evidence type="ECO:0000259" key="9">
    <source>
        <dbReference type="Pfam" id="PF04551"/>
    </source>
</evidence>
<dbReference type="Gene3D" id="3.20.20.20">
    <property type="entry name" value="Dihydropteroate synthase-like"/>
    <property type="match status" value="1"/>
</dbReference>
<dbReference type="OrthoDB" id="9803214at2"/>
<evidence type="ECO:0000256" key="5">
    <source>
        <dbReference type="ARBA" id="ARBA00023014"/>
    </source>
</evidence>
<dbReference type="NCBIfam" id="NF001540">
    <property type="entry name" value="PRK00366.1"/>
    <property type="match status" value="1"/>
</dbReference>
<dbReference type="Proteomes" id="UP000262882">
    <property type="component" value="Unassembled WGS sequence"/>
</dbReference>
<keyword evidence="1 7" id="KW-0004">4Fe-4S</keyword>
<dbReference type="HAMAP" id="MF_00159">
    <property type="entry name" value="IspG"/>
    <property type="match status" value="1"/>
</dbReference>
<dbReference type="FunFam" id="3.20.20.20:FF:000003">
    <property type="entry name" value="4-hydroxy-3-methylbut-2-en-1-yl diphosphate synthase (flavodoxin)"/>
    <property type="match status" value="1"/>
</dbReference>
<organism evidence="11 12">
    <name type="scientific">Actinomadura spongiicola</name>
    <dbReference type="NCBI Taxonomy" id="2303421"/>
    <lineage>
        <taxon>Bacteria</taxon>
        <taxon>Bacillati</taxon>
        <taxon>Actinomycetota</taxon>
        <taxon>Actinomycetes</taxon>
        <taxon>Streptosporangiales</taxon>
        <taxon>Thermomonosporaceae</taxon>
        <taxon>Actinomadura</taxon>
    </lineage>
</organism>
<keyword evidence="5 7" id="KW-0411">Iron-sulfur</keyword>
<evidence type="ECO:0000256" key="8">
    <source>
        <dbReference type="SAM" id="MobiDB-lite"/>
    </source>
</evidence>
<sequence>MPNIRGEGAGRDAPGPSTPRRASRQIMVGNVPVGGDAPISVQSMTTTLTADVNSTLQQIAELTASGCQIVRVAVPSQDDADALPAIARKSPIPVIADIHFQPKYVFAAIDAGCAAVRVNPGNIKKFDDRVGEIARAAKDAGVPIRIGVNAGSLDKRLLEKHGKATSEALVESALWECSLFEEHDFRDIKISVKHNDPVVMIDAYRRLAAACDYPLHLGVTEAGPAFQGTIKSAVAFGALLAEGIGDTIRVSLSAPPVEEVKVGTAILESLGLRQRGLEIVSCPSCGRAQVDVYTLAEQVTAGLKDFPVPLRVAVMGCVVNGPGEAREADLGVASGNGKGQIFVKGEVVKTVPESQIVETLIEEAMRIADEMGIEIGEDGSVSGPGAEVVVS</sequence>
<evidence type="ECO:0000256" key="3">
    <source>
        <dbReference type="ARBA" id="ARBA00023002"/>
    </source>
</evidence>
<evidence type="ECO:0000256" key="6">
    <source>
        <dbReference type="ARBA" id="ARBA00023229"/>
    </source>
</evidence>
<comment type="catalytic activity">
    <reaction evidence="7">
        <text>(2E)-4-hydroxy-3-methylbut-2-enyl diphosphate + oxidized [flavodoxin] + H2O + 2 H(+) = 2-C-methyl-D-erythritol 2,4-cyclic diphosphate + reduced [flavodoxin]</text>
        <dbReference type="Rhea" id="RHEA:43604"/>
        <dbReference type="Rhea" id="RHEA-COMP:10622"/>
        <dbReference type="Rhea" id="RHEA-COMP:10623"/>
        <dbReference type="ChEBI" id="CHEBI:15377"/>
        <dbReference type="ChEBI" id="CHEBI:15378"/>
        <dbReference type="ChEBI" id="CHEBI:57618"/>
        <dbReference type="ChEBI" id="CHEBI:58210"/>
        <dbReference type="ChEBI" id="CHEBI:58483"/>
        <dbReference type="ChEBI" id="CHEBI:128753"/>
        <dbReference type="EC" id="1.17.7.3"/>
    </reaction>
</comment>
<keyword evidence="3 7" id="KW-0560">Oxidoreductase</keyword>
<dbReference type="Pfam" id="PF26540">
    <property type="entry name" value="GcpE_C"/>
    <property type="match status" value="1"/>
</dbReference>
<dbReference type="InterPro" id="IPR016425">
    <property type="entry name" value="IspG_bac"/>
</dbReference>
<feature type="domain" description="IspG C-terminal" evidence="10">
    <location>
        <begin position="278"/>
        <end position="364"/>
    </location>
</feature>
<feature type="domain" description="IspG TIM-barrel" evidence="9">
    <location>
        <begin position="23"/>
        <end position="263"/>
    </location>
</feature>
<name>A0A372GKQ3_9ACTN</name>
<dbReference type="AlphaFoldDB" id="A0A372GKQ3"/>
<dbReference type="Gene3D" id="3.30.413.10">
    <property type="entry name" value="Sulfite Reductase Hemoprotein, domain 1"/>
    <property type="match status" value="1"/>
</dbReference>
<dbReference type="InterPro" id="IPR004588">
    <property type="entry name" value="IspG_bac-typ"/>
</dbReference>
<dbReference type="PANTHER" id="PTHR30454:SF0">
    <property type="entry name" value="4-HYDROXY-3-METHYLBUT-2-EN-1-YL DIPHOSPHATE SYNTHASE (FERREDOXIN), CHLOROPLASTIC"/>
    <property type="match status" value="1"/>
</dbReference>
<evidence type="ECO:0000313" key="11">
    <source>
        <dbReference type="EMBL" id="RFS85709.1"/>
    </source>
</evidence>
<evidence type="ECO:0000256" key="2">
    <source>
        <dbReference type="ARBA" id="ARBA00022723"/>
    </source>
</evidence>
<dbReference type="NCBIfam" id="TIGR00612">
    <property type="entry name" value="ispG_gcpE"/>
    <property type="match status" value="1"/>
</dbReference>
<dbReference type="InterPro" id="IPR058579">
    <property type="entry name" value="IspG_C"/>
</dbReference>
<comment type="caution">
    <text evidence="11">The sequence shown here is derived from an EMBL/GenBank/DDBJ whole genome shotgun (WGS) entry which is preliminary data.</text>
</comment>
<dbReference type="GO" id="GO:0005506">
    <property type="term" value="F:iron ion binding"/>
    <property type="evidence" value="ECO:0007669"/>
    <property type="project" value="InterPro"/>
</dbReference>
<feature type="binding site" evidence="7">
    <location>
        <position position="282"/>
    </location>
    <ligand>
        <name>[4Fe-4S] cluster</name>
        <dbReference type="ChEBI" id="CHEBI:49883"/>
    </ligand>
</feature>
<dbReference type="PIRSF" id="PIRSF004640">
    <property type="entry name" value="IspG"/>
    <property type="match status" value="1"/>
</dbReference>
<dbReference type="GO" id="GO:0141197">
    <property type="term" value="F:4-hydroxy-3-methylbut-2-enyl-diphosphate synthase activity (flavodoxin)"/>
    <property type="evidence" value="ECO:0007669"/>
    <property type="project" value="UniProtKB-EC"/>
</dbReference>
<accession>A0A372GKQ3</accession>
<dbReference type="InterPro" id="IPR011005">
    <property type="entry name" value="Dihydropteroate_synth-like_sf"/>
</dbReference>
<keyword evidence="6 7" id="KW-0414">Isoprene biosynthesis</keyword>
<feature type="binding site" evidence="7">
    <location>
        <position position="317"/>
    </location>
    <ligand>
        <name>[4Fe-4S] cluster</name>
        <dbReference type="ChEBI" id="CHEBI:49883"/>
    </ligand>
</feature>
<dbReference type="InterPro" id="IPR058578">
    <property type="entry name" value="IspG_TIM"/>
</dbReference>
<dbReference type="UniPathway" id="UPA00056">
    <property type="reaction ID" value="UER00096"/>
</dbReference>
<dbReference type="GO" id="GO:0046429">
    <property type="term" value="F:4-hydroxy-3-methylbut-2-en-1-yl diphosphate synthase activity (ferredoxin)"/>
    <property type="evidence" value="ECO:0007669"/>
    <property type="project" value="UniProtKB-UniRule"/>
</dbReference>
<dbReference type="GO" id="GO:0051539">
    <property type="term" value="F:4 iron, 4 sulfur cluster binding"/>
    <property type="evidence" value="ECO:0007669"/>
    <property type="project" value="UniProtKB-UniRule"/>
</dbReference>
<dbReference type="EMBL" id="QVNQ01000003">
    <property type="protein sequence ID" value="RFS85709.1"/>
    <property type="molecule type" value="Genomic_DNA"/>
</dbReference>
<keyword evidence="2 7" id="KW-0479">Metal-binding</keyword>
<dbReference type="EC" id="1.17.7.3" evidence="7"/>
<dbReference type="GO" id="GO:0016114">
    <property type="term" value="P:terpenoid biosynthetic process"/>
    <property type="evidence" value="ECO:0007669"/>
    <property type="project" value="InterPro"/>
</dbReference>
<protein>
    <recommendedName>
        <fullName evidence="7">4-hydroxy-3-methylbut-2-en-1-yl diphosphate synthase (flavodoxin)</fullName>
        <ecNumber evidence="7">1.17.7.3</ecNumber>
    </recommendedName>
    <alternativeName>
        <fullName evidence="7">1-hydroxy-2-methyl-2-(E)-butenyl 4-diphosphate synthase</fullName>
    </alternativeName>
</protein>
<comment type="similarity">
    <text evidence="7">Belongs to the IspG family.</text>
</comment>
<comment type="cofactor">
    <cofactor evidence="7">
        <name>[4Fe-4S] cluster</name>
        <dbReference type="ChEBI" id="CHEBI:49883"/>
    </cofactor>
    <text evidence="7">Binds 1 [4Fe-4S] cluster.</text>
</comment>
<comment type="pathway">
    <text evidence="7">Isoprenoid biosynthesis; isopentenyl diphosphate biosynthesis via DXP pathway; isopentenyl diphosphate from 1-deoxy-D-xylulose 5-phosphate: step 5/6.</text>
</comment>
<dbReference type="SUPFAM" id="SSF51717">
    <property type="entry name" value="Dihydropteroate synthetase-like"/>
    <property type="match status" value="1"/>
</dbReference>
<dbReference type="SUPFAM" id="SSF56014">
    <property type="entry name" value="Nitrite and sulphite reductase 4Fe-4S domain-like"/>
    <property type="match status" value="1"/>
</dbReference>
<evidence type="ECO:0000259" key="10">
    <source>
        <dbReference type="Pfam" id="PF26540"/>
    </source>
</evidence>
<feature type="binding site" evidence="7">
    <location>
        <position position="324"/>
    </location>
    <ligand>
        <name>[4Fe-4S] cluster</name>
        <dbReference type="ChEBI" id="CHEBI:49883"/>
    </ligand>
</feature>
<dbReference type="PANTHER" id="PTHR30454">
    <property type="entry name" value="4-HYDROXY-3-METHYLBUT-2-EN-1-YL DIPHOSPHATE SYNTHASE"/>
    <property type="match status" value="1"/>
</dbReference>
<dbReference type="Pfam" id="PF04551">
    <property type="entry name" value="GcpE"/>
    <property type="match status" value="1"/>
</dbReference>
<reference evidence="11 12" key="1">
    <citation type="submission" date="2018-08" db="EMBL/GenBank/DDBJ databases">
        <title>Actinomadura spongicola sp. nov., isolated from marine sponge Leucetta chagosensis.</title>
        <authorList>
            <person name="Li L."/>
            <person name="Lin H.W."/>
        </authorList>
    </citation>
    <scope>NUCLEOTIDE SEQUENCE [LARGE SCALE GENOMIC DNA]</scope>
    <source>
        <strain evidence="11 12">LHW52907</strain>
    </source>
</reference>
<keyword evidence="12" id="KW-1185">Reference proteome</keyword>
<evidence type="ECO:0000256" key="4">
    <source>
        <dbReference type="ARBA" id="ARBA00023004"/>
    </source>
</evidence>
<feature type="binding site" evidence="7">
    <location>
        <position position="285"/>
    </location>
    <ligand>
        <name>[4Fe-4S] cluster</name>
        <dbReference type="ChEBI" id="CHEBI:49883"/>
    </ligand>
</feature>
<evidence type="ECO:0000256" key="1">
    <source>
        <dbReference type="ARBA" id="ARBA00022485"/>
    </source>
</evidence>
<keyword evidence="4 7" id="KW-0408">Iron</keyword>
<gene>
    <name evidence="7" type="primary">ispG</name>
    <name evidence="11" type="ORF">D0T12_11980</name>
</gene>
<dbReference type="InterPro" id="IPR045854">
    <property type="entry name" value="NO2/SO3_Rdtase_4Fe4S_sf"/>
</dbReference>
<evidence type="ECO:0000313" key="12">
    <source>
        <dbReference type="Proteomes" id="UP000262882"/>
    </source>
</evidence>